<feature type="non-terminal residue" evidence="6">
    <location>
        <position position="454"/>
    </location>
</feature>
<protein>
    <submittedName>
        <fullName evidence="6">Galactosyltransferase-like protein</fullName>
    </submittedName>
</protein>
<evidence type="ECO:0000313" key="6">
    <source>
        <dbReference type="EMBL" id="EFJ28150.1"/>
    </source>
</evidence>
<evidence type="ECO:0000256" key="4">
    <source>
        <dbReference type="ARBA" id="ARBA00023034"/>
    </source>
</evidence>
<evidence type="ECO:0000259" key="5">
    <source>
        <dbReference type="Pfam" id="PF03016"/>
    </source>
</evidence>
<feature type="domain" description="Exostosin GT47" evidence="5">
    <location>
        <begin position="61"/>
        <end position="395"/>
    </location>
</feature>
<dbReference type="PANTHER" id="PTHR11062:SF375">
    <property type="entry name" value="EXOSTOSIN GT47 DOMAIN-CONTAINING PROTEIN"/>
    <property type="match status" value="1"/>
</dbReference>
<dbReference type="HOGENOM" id="CLU_012659_4_1_1"/>
<evidence type="ECO:0000256" key="1">
    <source>
        <dbReference type="ARBA" id="ARBA00004323"/>
    </source>
</evidence>
<keyword evidence="3" id="KW-0735">Signal-anchor</keyword>
<keyword evidence="7" id="KW-1185">Reference proteome</keyword>
<comment type="similarity">
    <text evidence="2">Belongs to the glycosyltransferase 47 family.</text>
</comment>
<keyword evidence="3" id="KW-0812">Transmembrane</keyword>
<keyword evidence="4" id="KW-0333">Golgi apparatus</keyword>
<dbReference type="Proteomes" id="UP000001514">
    <property type="component" value="Unassembled WGS sequence"/>
</dbReference>
<dbReference type="Gramene" id="EFJ28150">
    <property type="protein sequence ID" value="EFJ28150"/>
    <property type="gene ID" value="SELMODRAFT_451123"/>
</dbReference>
<sequence>MCIAPTPREMAKLASIATVMLLLLLTNWISQEKKFQSDRRWLFSSRFLGRKTFPLFQRDHCQGKRVYIHPLPPQFNRQILERACFITPPTSNDSGALDSLQFPGETATLVSSCRLLPASSWYRTGQFALEIMIHERFRRYQCLTDDPHLANLFYIPYYAGLDVSQYLFTKQVQMRDKLGQRLLGYLQGNRHWNRKRGRDHVLVLGRIVWDFGRSEENHESWGSSLLSIQELDNATKLLIERDVWRSSQMALPYPTGFHPDSRQEIDEWLAVVNGSSRDLLVSFAGALRDGNGSTATMRRSLRRQCQRHERLCTILRCERINCEENPEIVTCVALRSVFCLMPPGDSPTRKAFFDGLVAGCIPVVFSEHTAYTQYLWHLPRDPESYSIFFPHHSVIDGSIDVIQELARIPAARVRSLQDAVARIIPRIIYAKSSLDGYPDAFDIALEKLLVAQEP</sequence>
<dbReference type="InterPro" id="IPR004263">
    <property type="entry name" value="Exostosin"/>
</dbReference>
<keyword evidence="6" id="KW-0328">Glycosyltransferase</keyword>
<dbReference type="Pfam" id="PF03016">
    <property type="entry name" value="Exostosin_GT47"/>
    <property type="match status" value="1"/>
</dbReference>
<evidence type="ECO:0000256" key="3">
    <source>
        <dbReference type="ARBA" id="ARBA00022968"/>
    </source>
</evidence>
<dbReference type="AlphaFoldDB" id="D8RHX9"/>
<dbReference type="eggNOG" id="KOG1021">
    <property type="taxonomic scope" value="Eukaryota"/>
</dbReference>
<evidence type="ECO:0000256" key="2">
    <source>
        <dbReference type="ARBA" id="ARBA00010271"/>
    </source>
</evidence>
<dbReference type="GO" id="GO:0016757">
    <property type="term" value="F:glycosyltransferase activity"/>
    <property type="evidence" value="ECO:0007669"/>
    <property type="project" value="UniProtKB-KW"/>
</dbReference>
<dbReference type="KEGG" id="smo:SELMODRAFT_451123"/>
<gene>
    <name evidence="6" type="primary">GT47A9-2</name>
    <name evidence="6" type="ORF">SELMODRAFT_451123</name>
</gene>
<dbReference type="GO" id="GO:0000139">
    <property type="term" value="C:Golgi membrane"/>
    <property type="evidence" value="ECO:0007669"/>
    <property type="project" value="UniProtKB-SubCell"/>
</dbReference>
<keyword evidence="6" id="KW-0808">Transferase</keyword>
<dbReference type="OMA" id="CANSSRC"/>
<organism evidence="7">
    <name type="scientific">Selaginella moellendorffii</name>
    <name type="common">Spikemoss</name>
    <dbReference type="NCBI Taxonomy" id="88036"/>
    <lineage>
        <taxon>Eukaryota</taxon>
        <taxon>Viridiplantae</taxon>
        <taxon>Streptophyta</taxon>
        <taxon>Embryophyta</taxon>
        <taxon>Tracheophyta</taxon>
        <taxon>Lycopodiopsida</taxon>
        <taxon>Selaginellales</taxon>
        <taxon>Selaginellaceae</taxon>
        <taxon>Selaginella</taxon>
    </lineage>
</organism>
<accession>D8RHX9</accession>
<name>D8RHX9_SELML</name>
<dbReference type="InterPro" id="IPR040911">
    <property type="entry name" value="Exostosin_GT47"/>
</dbReference>
<dbReference type="InParanoid" id="D8RHX9"/>
<dbReference type="PANTHER" id="PTHR11062">
    <property type="entry name" value="EXOSTOSIN HEPARAN SULFATE GLYCOSYLTRANSFERASE -RELATED"/>
    <property type="match status" value="1"/>
</dbReference>
<proteinExistence type="inferred from homology"/>
<evidence type="ECO:0000313" key="7">
    <source>
        <dbReference type="Proteomes" id="UP000001514"/>
    </source>
</evidence>
<reference evidence="6 7" key="1">
    <citation type="journal article" date="2011" name="Science">
        <title>The Selaginella genome identifies genetic changes associated with the evolution of vascular plants.</title>
        <authorList>
            <person name="Banks J.A."/>
            <person name="Nishiyama T."/>
            <person name="Hasebe M."/>
            <person name="Bowman J.L."/>
            <person name="Gribskov M."/>
            <person name="dePamphilis C."/>
            <person name="Albert V.A."/>
            <person name="Aono N."/>
            <person name="Aoyama T."/>
            <person name="Ambrose B.A."/>
            <person name="Ashton N.W."/>
            <person name="Axtell M.J."/>
            <person name="Barker E."/>
            <person name="Barker M.S."/>
            <person name="Bennetzen J.L."/>
            <person name="Bonawitz N.D."/>
            <person name="Chapple C."/>
            <person name="Cheng C."/>
            <person name="Correa L.G."/>
            <person name="Dacre M."/>
            <person name="DeBarry J."/>
            <person name="Dreyer I."/>
            <person name="Elias M."/>
            <person name="Engstrom E.M."/>
            <person name="Estelle M."/>
            <person name="Feng L."/>
            <person name="Finet C."/>
            <person name="Floyd S.K."/>
            <person name="Frommer W.B."/>
            <person name="Fujita T."/>
            <person name="Gramzow L."/>
            <person name="Gutensohn M."/>
            <person name="Harholt J."/>
            <person name="Hattori M."/>
            <person name="Heyl A."/>
            <person name="Hirai T."/>
            <person name="Hiwatashi Y."/>
            <person name="Ishikawa M."/>
            <person name="Iwata M."/>
            <person name="Karol K.G."/>
            <person name="Koehler B."/>
            <person name="Kolukisaoglu U."/>
            <person name="Kubo M."/>
            <person name="Kurata T."/>
            <person name="Lalonde S."/>
            <person name="Li K."/>
            <person name="Li Y."/>
            <person name="Litt A."/>
            <person name="Lyons E."/>
            <person name="Manning G."/>
            <person name="Maruyama T."/>
            <person name="Michael T.P."/>
            <person name="Mikami K."/>
            <person name="Miyazaki S."/>
            <person name="Morinaga S."/>
            <person name="Murata T."/>
            <person name="Mueller-Roeber B."/>
            <person name="Nelson D.R."/>
            <person name="Obara M."/>
            <person name="Oguri Y."/>
            <person name="Olmstead R.G."/>
            <person name="Onodera N."/>
            <person name="Petersen B.L."/>
            <person name="Pils B."/>
            <person name="Prigge M."/>
            <person name="Rensing S.A."/>
            <person name="Riano-Pachon D.M."/>
            <person name="Roberts A.W."/>
            <person name="Sato Y."/>
            <person name="Scheller H.V."/>
            <person name="Schulz B."/>
            <person name="Schulz C."/>
            <person name="Shakirov E.V."/>
            <person name="Shibagaki N."/>
            <person name="Shinohara N."/>
            <person name="Shippen D.E."/>
            <person name="Soerensen I."/>
            <person name="Sotooka R."/>
            <person name="Sugimoto N."/>
            <person name="Sugita M."/>
            <person name="Sumikawa N."/>
            <person name="Tanurdzic M."/>
            <person name="Theissen G."/>
            <person name="Ulvskov P."/>
            <person name="Wakazuki S."/>
            <person name="Weng J.K."/>
            <person name="Willats W.W."/>
            <person name="Wipf D."/>
            <person name="Wolf P.G."/>
            <person name="Yang L."/>
            <person name="Zimmer A.D."/>
            <person name="Zhu Q."/>
            <person name="Mitros T."/>
            <person name="Hellsten U."/>
            <person name="Loque D."/>
            <person name="Otillar R."/>
            <person name="Salamov A."/>
            <person name="Schmutz J."/>
            <person name="Shapiro H."/>
            <person name="Lindquist E."/>
            <person name="Lucas S."/>
            <person name="Rokhsar D."/>
            <person name="Grigoriev I.V."/>
        </authorList>
    </citation>
    <scope>NUCLEOTIDE SEQUENCE [LARGE SCALE GENOMIC DNA]</scope>
</reference>
<comment type="subcellular location">
    <subcellularLocation>
        <location evidence="1">Golgi apparatus membrane</location>
        <topology evidence="1">Single-pass type II membrane protein</topology>
    </subcellularLocation>
</comment>
<dbReference type="EMBL" id="GL377580">
    <property type="protein sequence ID" value="EFJ28150.1"/>
    <property type="molecule type" value="Genomic_DNA"/>
</dbReference>